<dbReference type="Pfam" id="PF00196">
    <property type="entry name" value="GerE"/>
    <property type="match status" value="1"/>
</dbReference>
<comment type="caution">
    <text evidence="3">The sequence shown here is derived from an EMBL/GenBank/DDBJ whole genome shotgun (WGS) entry which is preliminary data.</text>
</comment>
<organism evidence="3 4">
    <name type="scientific">Methyloversatilis universalis (strain ATCC BAA-1314 / DSM 25237 / JCM 13912 / CCUG 52030 / FAM5)</name>
    <dbReference type="NCBI Taxonomy" id="1000565"/>
    <lineage>
        <taxon>Bacteria</taxon>
        <taxon>Pseudomonadati</taxon>
        <taxon>Pseudomonadota</taxon>
        <taxon>Betaproteobacteria</taxon>
        <taxon>Nitrosomonadales</taxon>
        <taxon>Sterolibacteriaceae</taxon>
        <taxon>Methyloversatilis</taxon>
    </lineage>
</organism>
<evidence type="ECO:0000313" key="4">
    <source>
        <dbReference type="Proteomes" id="UP000005019"/>
    </source>
</evidence>
<dbReference type="SUPFAM" id="SSF46894">
    <property type="entry name" value="C-terminal effector domain of the bipartite response regulators"/>
    <property type="match status" value="1"/>
</dbReference>
<name>F5R9Z3_METUF</name>
<keyword evidence="4" id="KW-1185">Reference proteome</keyword>
<dbReference type="STRING" id="1000565.METUNv1_01069"/>
<dbReference type="InterPro" id="IPR039420">
    <property type="entry name" value="WalR-like"/>
</dbReference>
<dbReference type="AlphaFoldDB" id="F5R9Z3"/>
<dbReference type="GO" id="GO:0006355">
    <property type="term" value="P:regulation of DNA-templated transcription"/>
    <property type="evidence" value="ECO:0007669"/>
    <property type="project" value="InterPro"/>
</dbReference>
<accession>F5R9Z3</accession>
<protein>
    <submittedName>
        <fullName evidence="3">Transcriptional regulator, LuxR family protein</fullName>
    </submittedName>
</protein>
<dbReference type="SMART" id="SM00421">
    <property type="entry name" value="HTH_LUXR"/>
    <property type="match status" value="1"/>
</dbReference>
<dbReference type="PRINTS" id="PR00038">
    <property type="entry name" value="HTHLUXR"/>
</dbReference>
<dbReference type="Gene3D" id="1.10.10.10">
    <property type="entry name" value="Winged helix-like DNA-binding domain superfamily/Winged helix DNA-binding domain"/>
    <property type="match status" value="1"/>
</dbReference>
<dbReference type="EMBL" id="AFHG01000033">
    <property type="protein sequence ID" value="EGK72659.1"/>
    <property type="molecule type" value="Genomic_DNA"/>
</dbReference>
<sequence length="374" mass="40332">MSSSELADARLSALIAHLYDAALDSALWPGMAARTAQALDSTSTVIKLHGEGARVDLLECTDNLNVAERDRAWAEDWHRRDLWVERSVAHGLSRVITDEDLVTPEEQAHSGFYQEWLRHLDIHHMLGAVFPTADGTLGVLGIHRPRSAGAYTGVERSKVALLLPHLQRALRLGQHLSGMSRAHAAALQALDRIDTGVVVVDGRCRVLQTSAMADRLLRENTGLSAVCGHLRAQPPALHDTLSRRVRAAVNTARGHPADSATMLAIPRPGRLPLTVEITPLRPSMPAFGDPGPAALVFIRDPEAPVDQQALRALYGLTRTEAAVAGALAQGRSPEQIADRLGIGLATVRSHLKRILAKTGTHRQAEAVALLARSV</sequence>
<gene>
    <name evidence="3" type="ORF">METUNv1_01069</name>
</gene>
<dbReference type="InterPro" id="IPR000792">
    <property type="entry name" value="Tscrpt_reg_LuxR_C"/>
</dbReference>
<dbReference type="GO" id="GO:0003677">
    <property type="term" value="F:DNA binding"/>
    <property type="evidence" value="ECO:0007669"/>
    <property type="project" value="UniProtKB-KW"/>
</dbReference>
<evidence type="ECO:0000256" key="1">
    <source>
        <dbReference type="ARBA" id="ARBA00023125"/>
    </source>
</evidence>
<keyword evidence="1" id="KW-0238">DNA-binding</keyword>
<dbReference type="Proteomes" id="UP000005019">
    <property type="component" value="Unassembled WGS sequence"/>
</dbReference>
<dbReference type="InterPro" id="IPR036388">
    <property type="entry name" value="WH-like_DNA-bd_sf"/>
</dbReference>
<dbReference type="CDD" id="cd06170">
    <property type="entry name" value="LuxR_C_like"/>
    <property type="match status" value="1"/>
</dbReference>
<dbReference type="PROSITE" id="PS50043">
    <property type="entry name" value="HTH_LUXR_2"/>
    <property type="match status" value="1"/>
</dbReference>
<feature type="domain" description="HTH luxR-type" evidence="2">
    <location>
        <begin position="309"/>
        <end position="374"/>
    </location>
</feature>
<evidence type="ECO:0000313" key="3">
    <source>
        <dbReference type="EMBL" id="EGK72659.1"/>
    </source>
</evidence>
<proteinExistence type="predicted"/>
<reference evidence="3 4" key="1">
    <citation type="journal article" date="2011" name="J. Bacteriol.">
        <title>Genome sequence of Methyloversatilis universalis FAM5T, a methylotrophic representative of the order Rhodocyclales.</title>
        <authorList>
            <person name="Kittichotirat W."/>
            <person name="Good N.M."/>
            <person name="Hall R."/>
            <person name="Bringel F."/>
            <person name="Lajus A."/>
            <person name="Medigue C."/>
            <person name="Smalley N.E."/>
            <person name="Beck D."/>
            <person name="Bumgarner R."/>
            <person name="Vuilleumier S."/>
            <person name="Kalyuzhnaya M.G."/>
        </authorList>
    </citation>
    <scope>NUCLEOTIDE SEQUENCE [LARGE SCALE GENOMIC DNA]</scope>
    <source>
        <strain evidence="4">ATCC BAA-1314 / JCM 13912 / FAM5</strain>
    </source>
</reference>
<evidence type="ECO:0000259" key="2">
    <source>
        <dbReference type="PROSITE" id="PS50043"/>
    </source>
</evidence>
<dbReference type="InterPro" id="IPR016032">
    <property type="entry name" value="Sig_transdc_resp-reg_C-effctor"/>
</dbReference>
<dbReference type="RefSeq" id="WP_008059572.1">
    <property type="nucleotide sequence ID" value="NZ_AFHG01000033.1"/>
</dbReference>
<dbReference type="PANTHER" id="PTHR43214">
    <property type="entry name" value="TWO-COMPONENT RESPONSE REGULATOR"/>
    <property type="match status" value="1"/>
</dbReference>
<dbReference type="eggNOG" id="COG2771">
    <property type="taxonomic scope" value="Bacteria"/>
</dbReference>
<dbReference type="OrthoDB" id="5497412at2"/>